<evidence type="ECO:0000313" key="4">
    <source>
        <dbReference type="EMBL" id="WIM97669.1"/>
    </source>
</evidence>
<keyword evidence="5" id="KW-1185">Reference proteome</keyword>
<dbReference type="CDD" id="cd04301">
    <property type="entry name" value="NAT_SF"/>
    <property type="match status" value="1"/>
</dbReference>
<name>A0ABY8WIG7_9ACTN</name>
<evidence type="ECO:0000313" key="5">
    <source>
        <dbReference type="Proteomes" id="UP001240150"/>
    </source>
</evidence>
<accession>A0ABY8WIG7</accession>
<evidence type="ECO:0000256" key="2">
    <source>
        <dbReference type="ARBA" id="ARBA00023315"/>
    </source>
</evidence>
<dbReference type="PROSITE" id="PS51186">
    <property type="entry name" value="GNAT"/>
    <property type="match status" value="1"/>
</dbReference>
<evidence type="ECO:0000259" key="3">
    <source>
        <dbReference type="PROSITE" id="PS51186"/>
    </source>
</evidence>
<protein>
    <submittedName>
        <fullName evidence="4">GNAT family N-acetyltransferase</fullName>
    </submittedName>
</protein>
<dbReference type="PANTHER" id="PTHR43877">
    <property type="entry name" value="AMINOALKYLPHOSPHONATE N-ACETYLTRANSFERASE-RELATED-RELATED"/>
    <property type="match status" value="1"/>
</dbReference>
<dbReference type="InterPro" id="IPR050832">
    <property type="entry name" value="Bact_Acetyltransf"/>
</dbReference>
<dbReference type="InterPro" id="IPR000182">
    <property type="entry name" value="GNAT_dom"/>
</dbReference>
<dbReference type="Proteomes" id="UP001240150">
    <property type="component" value="Chromosome"/>
</dbReference>
<reference evidence="4 5" key="1">
    <citation type="submission" date="2023-06" db="EMBL/GenBank/DDBJ databases">
        <authorList>
            <person name="Yushchuk O."/>
            <person name="Binda E."/>
            <person name="Ruckert-Reed C."/>
            <person name="Fedorenko V."/>
            <person name="Kalinowski J."/>
            <person name="Marinelli F."/>
        </authorList>
    </citation>
    <scope>NUCLEOTIDE SEQUENCE [LARGE SCALE GENOMIC DNA]</scope>
    <source>
        <strain evidence="4 5">NRRL 3884</strain>
    </source>
</reference>
<gene>
    <name evidence="4" type="ORF">ACTOB_001217</name>
</gene>
<dbReference type="Pfam" id="PF00583">
    <property type="entry name" value="Acetyltransf_1"/>
    <property type="match status" value="1"/>
</dbReference>
<dbReference type="EMBL" id="CP126980">
    <property type="protein sequence ID" value="WIM97669.1"/>
    <property type="molecule type" value="Genomic_DNA"/>
</dbReference>
<sequence>MLIESRPALDPELAALVAAQQRELAEAGAGAGAIFEPDDDVAYLLGVVNGRAVACAAWRAREHGTAELLRMYVRPAYRGRGLARQLIVAVEEEVLAAGRPVIRLETDLPAAIALCQSSGYRQVGAGTRFEKSLPAVAPVS</sequence>
<dbReference type="InterPro" id="IPR016181">
    <property type="entry name" value="Acyl_CoA_acyltransferase"/>
</dbReference>
<dbReference type="PANTHER" id="PTHR43877:SF2">
    <property type="entry name" value="AMINOALKYLPHOSPHONATE N-ACETYLTRANSFERASE-RELATED"/>
    <property type="match status" value="1"/>
</dbReference>
<proteinExistence type="predicted"/>
<organism evidence="4 5">
    <name type="scientific">Actinoplanes oblitus</name>
    <dbReference type="NCBI Taxonomy" id="3040509"/>
    <lineage>
        <taxon>Bacteria</taxon>
        <taxon>Bacillati</taxon>
        <taxon>Actinomycetota</taxon>
        <taxon>Actinomycetes</taxon>
        <taxon>Micromonosporales</taxon>
        <taxon>Micromonosporaceae</taxon>
        <taxon>Actinoplanes</taxon>
    </lineage>
</organism>
<keyword evidence="1" id="KW-0808">Transferase</keyword>
<keyword evidence="2" id="KW-0012">Acyltransferase</keyword>
<evidence type="ECO:0000256" key="1">
    <source>
        <dbReference type="ARBA" id="ARBA00022679"/>
    </source>
</evidence>
<dbReference type="SUPFAM" id="SSF55729">
    <property type="entry name" value="Acyl-CoA N-acyltransferases (Nat)"/>
    <property type="match status" value="1"/>
</dbReference>
<dbReference type="RefSeq" id="WP_284919065.1">
    <property type="nucleotide sequence ID" value="NZ_CP126980.1"/>
</dbReference>
<feature type="domain" description="N-acetyltransferase" evidence="3">
    <location>
        <begin position="3"/>
        <end position="140"/>
    </location>
</feature>
<dbReference type="Gene3D" id="3.40.630.30">
    <property type="match status" value="1"/>
</dbReference>